<dbReference type="Proteomes" id="UP000315400">
    <property type="component" value="Unassembled WGS sequence"/>
</dbReference>
<organism evidence="1 3">
    <name type="scientific">Spiribacter salinus</name>
    <dbReference type="NCBI Taxonomy" id="1335746"/>
    <lineage>
        <taxon>Bacteria</taxon>
        <taxon>Pseudomonadati</taxon>
        <taxon>Pseudomonadota</taxon>
        <taxon>Gammaproteobacteria</taxon>
        <taxon>Chromatiales</taxon>
        <taxon>Ectothiorhodospiraceae</taxon>
        <taxon>Spiribacter</taxon>
    </lineage>
</organism>
<evidence type="ECO:0000313" key="2">
    <source>
        <dbReference type="EMBL" id="TQE99734.1"/>
    </source>
</evidence>
<gene>
    <name evidence="2" type="ORF">FKY71_07120</name>
    <name evidence="1" type="ORF">FKY71_07800</name>
</gene>
<evidence type="ECO:0000313" key="3">
    <source>
        <dbReference type="Proteomes" id="UP000315400"/>
    </source>
</evidence>
<dbReference type="AlphaFoldDB" id="A0A540VS49"/>
<accession>A0A540VS49</accession>
<reference evidence="1 3" key="1">
    <citation type="submission" date="2019-06" db="EMBL/GenBank/DDBJ databases">
        <title>Metagenome assembled Genome of Spiribacter salinus SL48-SHIP from the microbial mat of Salt Lake 48 (Novosibirsk region, Russia).</title>
        <authorList>
            <person name="Shipova A."/>
            <person name="Rozanov A.S."/>
            <person name="Bryanskaya A.V."/>
            <person name="Peltek S.E."/>
        </authorList>
    </citation>
    <scope>NUCLEOTIDE SEQUENCE [LARGE SCALE GENOMIC DNA]</scope>
    <source>
        <strain evidence="1">SL48-SHIP-2</strain>
    </source>
</reference>
<protein>
    <recommendedName>
        <fullName evidence="4">DUF560 domain-containing protein</fullName>
    </recommendedName>
</protein>
<name>A0A540VS49_9GAMM</name>
<dbReference type="EMBL" id="VIFK01000042">
    <property type="protein sequence ID" value="TQE99734.1"/>
    <property type="molecule type" value="Genomic_DNA"/>
</dbReference>
<evidence type="ECO:0000313" key="1">
    <source>
        <dbReference type="EMBL" id="TQE99582.1"/>
    </source>
</evidence>
<sequence>MTGGLHYEDNLVVEAIDVVSTEKDVALAAKLDLDYRASPWRRTQIRSGYAFSQRLFREQDEFDLQTHYGFVNLSRRLFDVTAGAVVDATYAGVGGRSLLEKQGIRGYLSDLATRKIYWRADLGLDQTDIKTTEGRSNTGQQLDLAGFYFIDGPGHYFVFRYRHHQEQADSNLYDYSAHRFNPGYVKRFTVAGSQPVRIRLDWRYERRRYQEFDPGLGAKRRDDRERWRLRMDMPLNEALSLQLKYERRNYRSNKTAVDFDDNRIEALLELKLL</sequence>
<evidence type="ECO:0008006" key="4">
    <source>
        <dbReference type="Google" id="ProtNLM"/>
    </source>
</evidence>
<proteinExistence type="predicted"/>
<comment type="caution">
    <text evidence="1">The sequence shown here is derived from an EMBL/GenBank/DDBJ whole genome shotgun (WGS) entry which is preliminary data.</text>
</comment>
<dbReference type="EMBL" id="VIFK01000051">
    <property type="protein sequence ID" value="TQE99582.1"/>
    <property type="molecule type" value="Genomic_DNA"/>
</dbReference>